<dbReference type="Proteomes" id="UP000316921">
    <property type="component" value="Chromosome"/>
</dbReference>
<dbReference type="AlphaFoldDB" id="A0A518BK58"/>
<reference evidence="1 2" key="1">
    <citation type="submission" date="2019-02" db="EMBL/GenBank/DDBJ databases">
        <title>Deep-cultivation of Planctomycetes and their phenomic and genomic characterization uncovers novel biology.</title>
        <authorList>
            <person name="Wiegand S."/>
            <person name="Jogler M."/>
            <person name="Boedeker C."/>
            <person name="Pinto D."/>
            <person name="Vollmers J."/>
            <person name="Rivas-Marin E."/>
            <person name="Kohn T."/>
            <person name="Peeters S.H."/>
            <person name="Heuer A."/>
            <person name="Rast P."/>
            <person name="Oberbeckmann S."/>
            <person name="Bunk B."/>
            <person name="Jeske O."/>
            <person name="Meyerdierks A."/>
            <person name="Storesund J.E."/>
            <person name="Kallscheuer N."/>
            <person name="Luecker S."/>
            <person name="Lage O.M."/>
            <person name="Pohl T."/>
            <person name="Merkel B.J."/>
            <person name="Hornburger P."/>
            <person name="Mueller R.-W."/>
            <person name="Bruemmer F."/>
            <person name="Labrenz M."/>
            <person name="Spormann A.M."/>
            <person name="Op den Camp H."/>
            <person name="Overmann J."/>
            <person name="Amann R."/>
            <person name="Jetten M.S.M."/>
            <person name="Mascher T."/>
            <person name="Medema M.H."/>
            <person name="Devos D.P."/>
            <person name="Kaster A.-K."/>
            <person name="Ovreas L."/>
            <person name="Rohde M."/>
            <person name="Galperin M.Y."/>
            <person name="Jogler C."/>
        </authorList>
    </citation>
    <scope>NUCLEOTIDE SEQUENCE [LARGE SCALE GENOMIC DNA]</scope>
    <source>
        <strain evidence="1 2">Pla133</strain>
    </source>
</reference>
<dbReference type="KEGG" id="pbap:Pla133_24420"/>
<dbReference type="RefSeq" id="WP_145065442.1">
    <property type="nucleotide sequence ID" value="NZ_CP036287.1"/>
</dbReference>
<dbReference type="EMBL" id="CP036287">
    <property type="protein sequence ID" value="QDU67360.1"/>
    <property type="molecule type" value="Genomic_DNA"/>
</dbReference>
<sequence>MLLWTYWNAQNTTRAWLFDPQQADDLIEIGAALPSNIFCAGHSFTRRRGLAIVGGFPFGHPDQNRKTYLFNPLTLQPTVPSGTPPFLIAPGTPSTWIETPEMRYCQELWMEILERSRGDLDAVLESDSSDDVSEVFVAV</sequence>
<keyword evidence="2" id="KW-1185">Reference proteome</keyword>
<evidence type="ECO:0000313" key="2">
    <source>
        <dbReference type="Proteomes" id="UP000316921"/>
    </source>
</evidence>
<name>A0A518BK58_9BACT</name>
<organism evidence="1 2">
    <name type="scientific">Engelhardtia mirabilis</name>
    <dbReference type="NCBI Taxonomy" id="2528011"/>
    <lineage>
        <taxon>Bacteria</taxon>
        <taxon>Pseudomonadati</taxon>
        <taxon>Planctomycetota</taxon>
        <taxon>Planctomycetia</taxon>
        <taxon>Planctomycetia incertae sedis</taxon>
        <taxon>Engelhardtia</taxon>
    </lineage>
</organism>
<proteinExistence type="predicted"/>
<gene>
    <name evidence="1" type="ORF">Pla133_24420</name>
</gene>
<accession>A0A518BK58</accession>
<evidence type="ECO:0000313" key="1">
    <source>
        <dbReference type="EMBL" id="QDU67360.1"/>
    </source>
</evidence>
<protein>
    <submittedName>
        <fullName evidence="1">Uncharacterized protein</fullName>
    </submittedName>
</protein>